<reference evidence="14" key="1">
    <citation type="submission" date="2020-08" db="EMBL/GenBank/DDBJ databases">
        <title>Genomic Encyclopedia of Type Strains, Phase IV (KMG-IV): sequencing the most valuable type-strain genomes for metagenomic binning, comparative biology and taxonomic classification.</title>
        <authorList>
            <person name="Goeker M."/>
        </authorList>
    </citation>
    <scope>NUCLEOTIDE SEQUENCE [LARGE SCALE GENOMIC DNA]</scope>
    <source>
        <strain evidence="14">DSM 105040</strain>
    </source>
</reference>
<dbReference type="PANTHER" id="PTHR30534">
    <property type="entry name" value="FLAGELLAR MOTOR SWITCH PROTEIN FLIG"/>
    <property type="match status" value="1"/>
</dbReference>
<evidence type="ECO:0000259" key="13">
    <source>
        <dbReference type="Pfam" id="PF14842"/>
    </source>
</evidence>
<dbReference type="AlphaFoldDB" id="A0A840CFG4"/>
<keyword evidence="14" id="KW-0969">Cilium</keyword>
<keyword evidence="6" id="KW-0145">Chemotaxis</keyword>
<keyword evidence="15" id="KW-1185">Reference proteome</keyword>
<keyword evidence="9" id="KW-0975">Bacterial flagellum</keyword>
<feature type="domain" description="Flagellar motor switch protein FliG C-terminal" evidence="11">
    <location>
        <begin position="230"/>
        <end position="340"/>
    </location>
</feature>
<evidence type="ECO:0000259" key="11">
    <source>
        <dbReference type="Pfam" id="PF01706"/>
    </source>
</evidence>
<dbReference type="Gene3D" id="1.10.220.30">
    <property type="match status" value="3"/>
</dbReference>
<keyword evidence="7" id="KW-0283">Flagellar rotation</keyword>
<evidence type="ECO:0000256" key="5">
    <source>
        <dbReference type="ARBA" id="ARBA00022475"/>
    </source>
</evidence>
<dbReference type="Proteomes" id="UP000585681">
    <property type="component" value="Unassembled WGS sequence"/>
</dbReference>
<dbReference type="GO" id="GO:0071973">
    <property type="term" value="P:bacterial-type flagellum-dependent cell motility"/>
    <property type="evidence" value="ECO:0007669"/>
    <property type="project" value="InterPro"/>
</dbReference>
<dbReference type="GO" id="GO:0006935">
    <property type="term" value="P:chemotaxis"/>
    <property type="evidence" value="ECO:0007669"/>
    <property type="project" value="UniProtKB-KW"/>
</dbReference>
<dbReference type="InterPro" id="IPR023087">
    <property type="entry name" value="Flg_Motor_Flig_C"/>
</dbReference>
<keyword evidence="14" id="KW-0282">Flagellum</keyword>
<dbReference type="EMBL" id="JACIEQ010000002">
    <property type="protein sequence ID" value="MBB4022009.1"/>
    <property type="molecule type" value="Genomic_DNA"/>
</dbReference>
<evidence type="ECO:0000259" key="12">
    <source>
        <dbReference type="Pfam" id="PF14841"/>
    </source>
</evidence>
<dbReference type="PRINTS" id="PR00954">
    <property type="entry name" value="FLGMOTORFLIG"/>
</dbReference>
<sequence>MTLALPHAPAPPAPPPVLFSRRRKAAIIVRLLLSEGARLPLDTLPDDLQAALTAEIAAMRYIDGETLRAVVGEFLTEMERVGLTFPGGVDGALSLLDGHISETAAAGLRAASGEHPADPWKTIAALETETLIPMVQAESTEVAAVLLSKLATVKAAEILGKLPGAQARRIACAISLTGQVGPETVARIGQTLVEQIASAPPPAFDTPAAARIGAILNVSPAATRDDLLAGLEESDAAFAETVRKAIFTFQDIPARIAPRDIPAVTRSVPEAALVTALAAALATDAEVAEFILGNMSKRLADQLRERAGEIGPVRPKEADAAMGEVVMAIRALQETGEITLIIPDEDP</sequence>
<evidence type="ECO:0000256" key="1">
    <source>
        <dbReference type="ARBA" id="ARBA00004117"/>
    </source>
</evidence>
<keyword evidence="8" id="KW-0472">Membrane</keyword>
<feature type="domain" description="Flagellar motor switch protein FliG middle" evidence="12">
    <location>
        <begin position="129"/>
        <end position="199"/>
    </location>
</feature>
<proteinExistence type="inferred from homology"/>
<feature type="domain" description="Flagellar motor switch protein FliG N-terminal" evidence="13">
    <location>
        <begin position="20"/>
        <end position="110"/>
    </location>
</feature>
<evidence type="ECO:0000256" key="10">
    <source>
        <dbReference type="ARBA" id="ARBA00025598"/>
    </source>
</evidence>
<comment type="subcellular location">
    <subcellularLocation>
        <location evidence="1">Bacterial flagellum basal body</location>
    </subcellularLocation>
    <subcellularLocation>
        <location evidence="2">Cell membrane</location>
        <topology evidence="2">Peripheral membrane protein</topology>
        <orientation evidence="2">Cytoplasmic side</orientation>
    </subcellularLocation>
</comment>
<dbReference type="Pfam" id="PF01706">
    <property type="entry name" value="FliG_C"/>
    <property type="match status" value="1"/>
</dbReference>
<keyword evidence="14" id="KW-0966">Cell projection</keyword>
<gene>
    <name evidence="14" type="ORF">GGR17_001818</name>
</gene>
<accession>A0A840CFG4</accession>
<dbReference type="InterPro" id="IPR032779">
    <property type="entry name" value="FliG_M"/>
</dbReference>
<dbReference type="PANTHER" id="PTHR30534:SF0">
    <property type="entry name" value="FLAGELLAR MOTOR SWITCH PROTEIN FLIG"/>
    <property type="match status" value="1"/>
</dbReference>
<name>A0A840CFG4_9RHOB</name>
<evidence type="ECO:0000256" key="3">
    <source>
        <dbReference type="ARBA" id="ARBA00010299"/>
    </source>
</evidence>
<keyword evidence="5" id="KW-1003">Cell membrane</keyword>
<evidence type="ECO:0000256" key="2">
    <source>
        <dbReference type="ARBA" id="ARBA00004413"/>
    </source>
</evidence>
<dbReference type="GO" id="GO:0003774">
    <property type="term" value="F:cytoskeletal motor activity"/>
    <property type="evidence" value="ECO:0007669"/>
    <property type="project" value="InterPro"/>
</dbReference>
<comment type="function">
    <text evidence="10">FliG is one of three proteins (FliG, FliN, FliM) that forms the rotor-mounted switch complex (C ring), located at the base of the basal body. This complex interacts with the CheY and CheZ chemotaxis proteins, in addition to contacting components of the motor that determine the direction of flagellar rotation.</text>
</comment>
<dbReference type="InterPro" id="IPR011002">
    <property type="entry name" value="FliG_a-hlx"/>
</dbReference>
<dbReference type="GO" id="GO:0009425">
    <property type="term" value="C:bacterial-type flagellum basal body"/>
    <property type="evidence" value="ECO:0007669"/>
    <property type="project" value="UniProtKB-SubCell"/>
</dbReference>
<evidence type="ECO:0000313" key="14">
    <source>
        <dbReference type="EMBL" id="MBB4022009.1"/>
    </source>
</evidence>
<dbReference type="Pfam" id="PF14842">
    <property type="entry name" value="FliG_N"/>
    <property type="match status" value="1"/>
</dbReference>
<evidence type="ECO:0000256" key="8">
    <source>
        <dbReference type="ARBA" id="ARBA00023136"/>
    </source>
</evidence>
<organism evidence="14 15">
    <name type="scientific">Actibacterium naphthalenivorans</name>
    <dbReference type="NCBI Taxonomy" id="1614693"/>
    <lineage>
        <taxon>Bacteria</taxon>
        <taxon>Pseudomonadati</taxon>
        <taxon>Pseudomonadota</taxon>
        <taxon>Alphaproteobacteria</taxon>
        <taxon>Rhodobacterales</taxon>
        <taxon>Roseobacteraceae</taxon>
        <taxon>Actibacterium</taxon>
    </lineage>
</organism>
<evidence type="ECO:0000313" key="15">
    <source>
        <dbReference type="Proteomes" id="UP000585681"/>
    </source>
</evidence>
<dbReference type="RefSeq" id="WP_255353414.1">
    <property type="nucleotide sequence ID" value="NZ_JACIEQ010000002.1"/>
</dbReference>
<evidence type="ECO:0000256" key="9">
    <source>
        <dbReference type="ARBA" id="ARBA00023143"/>
    </source>
</evidence>
<dbReference type="GO" id="GO:0005886">
    <property type="term" value="C:plasma membrane"/>
    <property type="evidence" value="ECO:0007669"/>
    <property type="project" value="UniProtKB-SubCell"/>
</dbReference>
<protein>
    <recommendedName>
        <fullName evidence="4">Flagellar motor switch protein FliG</fullName>
    </recommendedName>
</protein>
<dbReference type="InterPro" id="IPR000090">
    <property type="entry name" value="Flg_Motor_Flig"/>
</dbReference>
<comment type="caution">
    <text evidence="14">The sequence shown here is derived from an EMBL/GenBank/DDBJ whole genome shotgun (WGS) entry which is preliminary data.</text>
</comment>
<comment type="similarity">
    <text evidence="3">Belongs to the FliG family.</text>
</comment>
<dbReference type="InterPro" id="IPR028263">
    <property type="entry name" value="FliG_N"/>
</dbReference>
<dbReference type="SUPFAM" id="SSF48029">
    <property type="entry name" value="FliG"/>
    <property type="match status" value="2"/>
</dbReference>
<evidence type="ECO:0000256" key="7">
    <source>
        <dbReference type="ARBA" id="ARBA00022779"/>
    </source>
</evidence>
<evidence type="ECO:0000256" key="6">
    <source>
        <dbReference type="ARBA" id="ARBA00022500"/>
    </source>
</evidence>
<evidence type="ECO:0000256" key="4">
    <source>
        <dbReference type="ARBA" id="ARBA00021870"/>
    </source>
</evidence>
<dbReference type="Pfam" id="PF14841">
    <property type="entry name" value="FliG_M"/>
    <property type="match status" value="1"/>
</dbReference>